<dbReference type="SUPFAM" id="SSF101690">
    <property type="entry name" value="PAZ domain"/>
    <property type="match status" value="1"/>
</dbReference>
<dbReference type="InterPro" id="IPR012337">
    <property type="entry name" value="RNaseH-like_sf"/>
</dbReference>
<dbReference type="InterPro" id="IPR036770">
    <property type="entry name" value="Ankyrin_rpt-contain_sf"/>
</dbReference>
<name>A0A1Q9EE36_SYMMI</name>
<feature type="compositionally biased region" description="Basic residues" evidence="2">
    <location>
        <begin position="1173"/>
        <end position="1190"/>
    </location>
</feature>
<accession>A0A1Q9EE36</accession>
<dbReference type="PROSITE" id="PS50821">
    <property type="entry name" value="PAZ"/>
    <property type="match status" value="1"/>
</dbReference>
<dbReference type="Gene3D" id="3.30.420.10">
    <property type="entry name" value="Ribonuclease H-like superfamily/Ribonuclease H"/>
    <property type="match status" value="1"/>
</dbReference>
<keyword evidence="7" id="KW-1185">Reference proteome</keyword>
<feature type="region of interest" description="Disordered" evidence="2">
    <location>
        <begin position="1215"/>
        <end position="1252"/>
    </location>
</feature>
<dbReference type="EMBL" id="LSRX01000178">
    <property type="protein sequence ID" value="OLQ05661.1"/>
    <property type="molecule type" value="Genomic_DNA"/>
</dbReference>
<feature type="repeat" description="ANK" evidence="1">
    <location>
        <begin position="1104"/>
        <end position="1136"/>
    </location>
</feature>
<comment type="caution">
    <text evidence="6">The sequence shown here is derived from an EMBL/GenBank/DDBJ whole genome shotgun (WGS) entry which is preliminary data.</text>
</comment>
<reference evidence="6 7" key="1">
    <citation type="submission" date="2016-02" db="EMBL/GenBank/DDBJ databases">
        <title>Genome analysis of coral dinoflagellate symbionts highlights evolutionary adaptations to a symbiotic lifestyle.</title>
        <authorList>
            <person name="Aranda M."/>
            <person name="Li Y."/>
            <person name="Liew Y.J."/>
            <person name="Baumgarten S."/>
            <person name="Simakov O."/>
            <person name="Wilson M."/>
            <person name="Piel J."/>
            <person name="Ashoor H."/>
            <person name="Bougouffa S."/>
            <person name="Bajic V.B."/>
            <person name="Ryu T."/>
            <person name="Ravasi T."/>
            <person name="Bayer T."/>
            <person name="Micklem G."/>
            <person name="Kim H."/>
            <person name="Bhak J."/>
            <person name="Lajeunesse T.C."/>
            <person name="Voolstra C.R."/>
        </authorList>
    </citation>
    <scope>NUCLEOTIDE SEQUENCE [LARGE SCALE GENOMIC DNA]</scope>
    <source>
        <strain evidence="6 7">CCMP2467</strain>
    </source>
</reference>
<feature type="region of interest" description="Disordered" evidence="2">
    <location>
        <begin position="1162"/>
        <end position="1200"/>
    </location>
</feature>
<dbReference type="Pfam" id="PF02171">
    <property type="entry name" value="Piwi"/>
    <property type="match status" value="1"/>
</dbReference>
<dbReference type="InterPro" id="IPR036085">
    <property type="entry name" value="PAZ_dom_sf"/>
</dbReference>
<dbReference type="SMART" id="SM00950">
    <property type="entry name" value="Piwi"/>
    <property type="match status" value="1"/>
</dbReference>
<feature type="domain" description="Ubiquitin-like" evidence="3">
    <location>
        <begin position="895"/>
        <end position="951"/>
    </location>
</feature>
<dbReference type="PROSITE" id="PS50297">
    <property type="entry name" value="ANK_REP_REGION"/>
    <property type="match status" value="2"/>
</dbReference>
<dbReference type="SUPFAM" id="SSF48403">
    <property type="entry name" value="Ankyrin repeat"/>
    <property type="match status" value="1"/>
</dbReference>
<evidence type="ECO:0000256" key="2">
    <source>
        <dbReference type="SAM" id="MobiDB-lite"/>
    </source>
</evidence>
<dbReference type="PROSITE" id="PS50088">
    <property type="entry name" value="ANK_REPEAT"/>
    <property type="match status" value="4"/>
</dbReference>
<keyword evidence="1" id="KW-0040">ANK repeat</keyword>
<evidence type="ECO:0000259" key="4">
    <source>
        <dbReference type="PROSITE" id="PS50821"/>
    </source>
</evidence>
<dbReference type="PROSITE" id="PS50053">
    <property type="entry name" value="UBIQUITIN_2"/>
    <property type="match status" value="1"/>
</dbReference>
<dbReference type="GO" id="GO:0003723">
    <property type="term" value="F:RNA binding"/>
    <property type="evidence" value="ECO:0007669"/>
    <property type="project" value="InterPro"/>
</dbReference>
<evidence type="ECO:0000313" key="7">
    <source>
        <dbReference type="Proteomes" id="UP000186817"/>
    </source>
</evidence>
<feature type="repeat" description="ANK" evidence="1">
    <location>
        <begin position="1038"/>
        <end position="1070"/>
    </location>
</feature>
<gene>
    <name evidence="6" type="primary">PIWIL1</name>
    <name evidence="6" type="ORF">AK812_SmicGene11110</name>
</gene>
<dbReference type="OrthoDB" id="445936at2759"/>
<evidence type="ECO:0000259" key="5">
    <source>
        <dbReference type="PROSITE" id="PS50822"/>
    </source>
</evidence>
<evidence type="ECO:0000313" key="6">
    <source>
        <dbReference type="EMBL" id="OLQ05661.1"/>
    </source>
</evidence>
<proteinExistence type="predicted"/>
<dbReference type="InterPro" id="IPR002110">
    <property type="entry name" value="Ankyrin_rpt"/>
</dbReference>
<dbReference type="Pfam" id="PF12796">
    <property type="entry name" value="Ank_2"/>
    <property type="match status" value="1"/>
</dbReference>
<feature type="repeat" description="ANK" evidence="1">
    <location>
        <begin position="1071"/>
        <end position="1103"/>
    </location>
</feature>
<dbReference type="Pfam" id="PF02170">
    <property type="entry name" value="PAZ"/>
    <property type="match status" value="1"/>
</dbReference>
<feature type="domain" description="Piwi" evidence="5">
    <location>
        <begin position="473"/>
        <end position="782"/>
    </location>
</feature>
<dbReference type="InterPro" id="IPR003100">
    <property type="entry name" value="PAZ_dom"/>
</dbReference>
<dbReference type="Proteomes" id="UP000186817">
    <property type="component" value="Unassembled WGS sequence"/>
</dbReference>
<dbReference type="InterPro" id="IPR036397">
    <property type="entry name" value="RNaseH_sf"/>
</dbReference>
<sequence length="1425" mass="158076">MSQEKLILTQGDGITAATKTQGDVAGKTFKVRVNLFRMNWTASIHQYGFALPETWIHSERKLIEMGWADLKKNLSHFVVLLPGRIFSPIKVDKFPMKVSDASGGEVDVCHVAEISAQKIQDGLMGPASMVGQHLADQLAGQRRIQRVGKRFYKNDCQEVEGRHRVISGYSVNLAKLGSAGPLLQLDVLHKPANTKSIVEVLRGSMEGTDVFQALPEIRAEWLRLCVSATVVTNYNFRVYRIKQVHFDMNPSQTFQYHERGGGAKEYTYADYLSQYYQKSVTFNNQPILEAYPEKAKEKVFLLPEFCCLVGVTDEMRKEKSSLSEALKQIKASPTERHHEIVRDAEEMEKQLPETLNAWGCHLGQPIETLEVEAKQLEPLQVCFKTKQMSAIEEGSFSKSLRTGVQCQIMIDQWLLFYPEADEKAVDTWLASLRDVARLAFGCTLSQPGKVCYRDPFGELQSKIVEHQTPSTQLMMLLISGKYERKVYNSFKLLACEQYPCISQVVRSETIGKSKTIPKQVIQQIHAKFGAPLWQILQDPEDDGFRDFQRRPFMILGIDVYCTFEGARWLGICATLDKVFSQYHSMAAELENGSVQTWRTSLSVELQRLFRDALSAFTDCNDGILPETIVVYRASVNQKEWPLVDAIEVQALLQVLNAAAKLREGYVPKIVMLGIARKANMRIFKSDEGTIRNPHPGTVVDDPAVCPGPTPEFYMISQAIGKGSAVPTHYSLLLNKAEMPLQLIENLTNRLCLMYYNVPSSVRVPAPVLYATKIAYFCGSVIKKPPRPQRQPRLAASLGNGPEARVKRPAEGWAIHNGNAEEAAICACAPSERHEPTPKNKDFIEGVDVLSDPILFDLKVKHNSAAREQFGDGFGVSGSKFEALVGLTMSDCPPMVHVWKASGDQVATLSLADVGSVRALKQRLQKLCEVSRFRQRLLLHGETLADEAQLASSSGALDLQLVLLPFVSTDVWDVHHLTNRVATGSERQVEEILSRPQDPNLLDIWGHMTPLIAASLRNRPGMARLLLEAGAEVNFVDDLGKSPLSIACESAGTEMVEILLNARADTERCDVSSRTPLWFAAFDGHAGIVKLLLSCRARTETLDDNGGTPLLVASQRGFGEVVCLLVEAGADKRAVDNDGYSPVASAQKYGHVDIVRMLADESNQSSVLSDSSRRPRKRPAAVLKRPAKARRQPAADARQGLKMVVERRREALPYKKRDLDRCVSPQAKSATPKTAALPSTPGTSKRPTLAHDKTSVEKLRGLCSALAKDTHSHCTRLQIPPKLVEGKGAQLLFEKLDAVLKQYPALRRPEEKLEEEKHDLGASFAHSLQGLIGGAAASAGDLTHPLVRLAYFLDGGRPGRLHVILEVLDRCRNGMLQSEDFCLGVELVGFAAPDYSALWGMLDEEGAGQLPVWRVEEKLVQLIVDW</sequence>
<feature type="repeat" description="ANK" evidence="1">
    <location>
        <begin position="1005"/>
        <end position="1037"/>
    </location>
</feature>
<dbReference type="InterPro" id="IPR003165">
    <property type="entry name" value="Piwi"/>
</dbReference>
<dbReference type="Gene3D" id="2.170.260.10">
    <property type="entry name" value="paz domain"/>
    <property type="match status" value="1"/>
</dbReference>
<dbReference type="Gene3D" id="3.40.50.2300">
    <property type="match status" value="1"/>
</dbReference>
<dbReference type="PANTHER" id="PTHR22891">
    <property type="entry name" value="EUKARYOTIC TRANSLATION INITIATION FACTOR 2C"/>
    <property type="match status" value="1"/>
</dbReference>
<dbReference type="SMART" id="SM00248">
    <property type="entry name" value="ANK"/>
    <property type="match status" value="5"/>
</dbReference>
<dbReference type="Pfam" id="PF00023">
    <property type="entry name" value="Ank"/>
    <property type="match status" value="1"/>
</dbReference>
<evidence type="ECO:0000259" key="3">
    <source>
        <dbReference type="PROSITE" id="PS50053"/>
    </source>
</evidence>
<dbReference type="InterPro" id="IPR000626">
    <property type="entry name" value="Ubiquitin-like_dom"/>
</dbReference>
<dbReference type="PROSITE" id="PS50822">
    <property type="entry name" value="PIWI"/>
    <property type="match status" value="1"/>
</dbReference>
<feature type="domain" description="PAZ" evidence="4">
    <location>
        <begin position="209"/>
        <end position="310"/>
    </location>
</feature>
<evidence type="ECO:0000256" key="1">
    <source>
        <dbReference type="PROSITE-ProRule" id="PRU00023"/>
    </source>
</evidence>
<dbReference type="SUPFAM" id="SSF53098">
    <property type="entry name" value="Ribonuclease H-like"/>
    <property type="match status" value="1"/>
</dbReference>
<organism evidence="6 7">
    <name type="scientific">Symbiodinium microadriaticum</name>
    <name type="common">Dinoflagellate</name>
    <name type="synonym">Zooxanthella microadriatica</name>
    <dbReference type="NCBI Taxonomy" id="2951"/>
    <lineage>
        <taxon>Eukaryota</taxon>
        <taxon>Sar</taxon>
        <taxon>Alveolata</taxon>
        <taxon>Dinophyceae</taxon>
        <taxon>Suessiales</taxon>
        <taxon>Symbiodiniaceae</taxon>
        <taxon>Symbiodinium</taxon>
    </lineage>
</organism>
<dbReference type="SMART" id="SM00949">
    <property type="entry name" value="PAZ"/>
    <property type="match status" value="1"/>
</dbReference>
<protein>
    <submittedName>
        <fullName evidence="6">Piwi-like protein 1</fullName>
    </submittedName>
</protein>
<dbReference type="Gene3D" id="1.25.40.20">
    <property type="entry name" value="Ankyrin repeat-containing domain"/>
    <property type="match status" value="1"/>
</dbReference>